<keyword evidence="1" id="KW-0472">Membrane</keyword>
<feature type="transmembrane region" description="Helical" evidence="1">
    <location>
        <begin position="37"/>
        <end position="57"/>
    </location>
</feature>
<evidence type="ECO:0000256" key="1">
    <source>
        <dbReference type="SAM" id="Phobius"/>
    </source>
</evidence>
<proteinExistence type="predicted"/>
<organism evidence="2 3">
    <name type="scientific">Microbispora siamensis</name>
    <dbReference type="NCBI Taxonomy" id="564413"/>
    <lineage>
        <taxon>Bacteria</taxon>
        <taxon>Bacillati</taxon>
        <taxon>Actinomycetota</taxon>
        <taxon>Actinomycetes</taxon>
        <taxon>Streptosporangiales</taxon>
        <taxon>Streptosporangiaceae</taxon>
        <taxon>Microbispora</taxon>
    </lineage>
</organism>
<keyword evidence="1" id="KW-0812">Transmembrane</keyword>
<evidence type="ECO:0000313" key="3">
    <source>
        <dbReference type="Proteomes" id="UP000660454"/>
    </source>
</evidence>
<dbReference type="Proteomes" id="UP000660454">
    <property type="component" value="Unassembled WGS sequence"/>
</dbReference>
<gene>
    <name evidence="2" type="ORF">Msi02_06190</name>
</gene>
<reference evidence="2 3" key="1">
    <citation type="submission" date="2021-01" db="EMBL/GenBank/DDBJ databases">
        <title>Whole genome shotgun sequence of Microbispora siamensis NBRC 104113.</title>
        <authorList>
            <person name="Komaki H."/>
            <person name="Tamura T."/>
        </authorList>
    </citation>
    <scope>NUCLEOTIDE SEQUENCE [LARGE SCALE GENOMIC DNA]</scope>
    <source>
        <strain evidence="2 3">NBRC 104113</strain>
    </source>
</reference>
<accession>A0ABQ4GEE1</accession>
<name>A0ABQ4GEE1_9ACTN</name>
<comment type="caution">
    <text evidence="2">The sequence shown here is derived from an EMBL/GenBank/DDBJ whole genome shotgun (WGS) entry which is preliminary data.</text>
</comment>
<dbReference type="RefSeq" id="WP_204046938.1">
    <property type="nucleotide sequence ID" value="NZ_BOOF01000002.1"/>
</dbReference>
<keyword evidence="1" id="KW-1133">Transmembrane helix</keyword>
<feature type="transmembrane region" description="Helical" evidence="1">
    <location>
        <begin position="12"/>
        <end position="30"/>
    </location>
</feature>
<dbReference type="EMBL" id="BOOF01000002">
    <property type="protein sequence ID" value="GIH59802.1"/>
    <property type="molecule type" value="Genomic_DNA"/>
</dbReference>
<protein>
    <submittedName>
        <fullName evidence="2">Uncharacterized protein</fullName>
    </submittedName>
</protein>
<keyword evidence="3" id="KW-1185">Reference proteome</keyword>
<sequence>MTTGLWIALDHVVAPLSVAAWFAAGATLALRRARPALAVLVAAVLVTLVRVVTVAPAGCAGRSHVETGDPRLS</sequence>
<evidence type="ECO:0000313" key="2">
    <source>
        <dbReference type="EMBL" id="GIH59802.1"/>
    </source>
</evidence>